<comment type="caution">
    <text evidence="3">The sequence shown here is derived from an EMBL/GenBank/DDBJ whole genome shotgun (WGS) entry which is preliminary data.</text>
</comment>
<feature type="compositionally biased region" description="Basic and acidic residues" evidence="1">
    <location>
        <begin position="880"/>
        <end position="898"/>
    </location>
</feature>
<feature type="compositionally biased region" description="Basic and acidic residues" evidence="1">
    <location>
        <begin position="788"/>
        <end position="872"/>
    </location>
</feature>
<feature type="compositionally biased region" description="Polar residues" evidence="1">
    <location>
        <begin position="1034"/>
        <end position="1054"/>
    </location>
</feature>
<reference evidence="4" key="1">
    <citation type="journal article" date="2020" name="Stud. Mycol.">
        <title>101 Dothideomycetes genomes: A test case for predicting lifestyles and emergence of pathogens.</title>
        <authorList>
            <person name="Haridas S."/>
            <person name="Albert R."/>
            <person name="Binder M."/>
            <person name="Bloem J."/>
            <person name="LaButti K."/>
            <person name="Salamov A."/>
            <person name="Andreopoulos B."/>
            <person name="Baker S."/>
            <person name="Barry K."/>
            <person name="Bills G."/>
            <person name="Bluhm B."/>
            <person name="Cannon C."/>
            <person name="Castanera R."/>
            <person name="Culley D."/>
            <person name="Daum C."/>
            <person name="Ezra D."/>
            <person name="Gonzalez J."/>
            <person name="Henrissat B."/>
            <person name="Kuo A."/>
            <person name="Liang C."/>
            <person name="Lipzen A."/>
            <person name="Lutzoni F."/>
            <person name="Magnuson J."/>
            <person name="Mondo S."/>
            <person name="Nolan M."/>
            <person name="Ohm R."/>
            <person name="Pangilinan J."/>
            <person name="Park H.-J."/>
            <person name="Ramirez L."/>
            <person name="Alfaro M."/>
            <person name="Sun H."/>
            <person name="Tritt A."/>
            <person name="Yoshinaga Y."/>
            <person name="Zwiers L.-H."/>
            <person name="Turgeon B."/>
            <person name="Goodwin S."/>
            <person name="Spatafora J."/>
            <person name="Crous P."/>
            <person name="Grigoriev I."/>
        </authorList>
    </citation>
    <scope>NUCLEOTIDE SEQUENCE [LARGE SCALE GENOMIC DNA]</scope>
    <source>
        <strain evidence="4">CBS 304.66</strain>
    </source>
</reference>
<dbReference type="GO" id="GO:0070390">
    <property type="term" value="C:transcription export complex 2"/>
    <property type="evidence" value="ECO:0007669"/>
    <property type="project" value="TreeGrafter"/>
</dbReference>
<feature type="region of interest" description="Disordered" evidence="1">
    <location>
        <begin position="1"/>
        <end position="88"/>
    </location>
</feature>
<evidence type="ECO:0000313" key="4">
    <source>
        <dbReference type="Proteomes" id="UP000800093"/>
    </source>
</evidence>
<dbReference type="PANTHER" id="PTHR12436:SF3">
    <property type="entry name" value="GERMINAL-CENTER ASSOCIATED NUCLEAR PROTEIN"/>
    <property type="match status" value="1"/>
</dbReference>
<evidence type="ECO:0000259" key="2">
    <source>
        <dbReference type="Pfam" id="PF03399"/>
    </source>
</evidence>
<keyword evidence="4" id="KW-1185">Reference proteome</keyword>
<feature type="region of interest" description="Disordered" evidence="1">
    <location>
        <begin position="1025"/>
        <end position="1102"/>
    </location>
</feature>
<organism evidence="3 4">
    <name type="scientific">Lojkania enalia</name>
    <dbReference type="NCBI Taxonomy" id="147567"/>
    <lineage>
        <taxon>Eukaryota</taxon>
        <taxon>Fungi</taxon>
        <taxon>Dikarya</taxon>
        <taxon>Ascomycota</taxon>
        <taxon>Pezizomycotina</taxon>
        <taxon>Dothideomycetes</taxon>
        <taxon>Pleosporomycetidae</taxon>
        <taxon>Pleosporales</taxon>
        <taxon>Pleosporales incertae sedis</taxon>
        <taxon>Lojkania</taxon>
    </lineage>
</organism>
<feature type="compositionally biased region" description="Acidic residues" evidence="1">
    <location>
        <begin position="1356"/>
        <end position="1384"/>
    </location>
</feature>
<dbReference type="Proteomes" id="UP000800093">
    <property type="component" value="Unassembled WGS sequence"/>
</dbReference>
<feature type="compositionally biased region" description="Basic and acidic residues" evidence="1">
    <location>
        <begin position="1"/>
        <end position="10"/>
    </location>
</feature>
<dbReference type="InterPro" id="IPR045107">
    <property type="entry name" value="SAC3/GANP/THP3"/>
</dbReference>
<dbReference type="GO" id="GO:0006406">
    <property type="term" value="P:mRNA export from nucleus"/>
    <property type="evidence" value="ECO:0007669"/>
    <property type="project" value="TreeGrafter"/>
</dbReference>
<gene>
    <name evidence="3" type="ORF">CC78DRAFT_570810</name>
</gene>
<dbReference type="GO" id="GO:0005737">
    <property type="term" value="C:cytoplasm"/>
    <property type="evidence" value="ECO:0007669"/>
    <property type="project" value="TreeGrafter"/>
</dbReference>
<protein>
    <recommendedName>
        <fullName evidence="2">SAC3/GANP/THP3 conserved domain-containing protein</fullName>
    </recommendedName>
</protein>
<dbReference type="OrthoDB" id="264795at2759"/>
<feature type="domain" description="SAC3/GANP/THP3 conserved" evidence="2">
    <location>
        <begin position="134"/>
        <end position="450"/>
    </location>
</feature>
<name>A0A9P4K412_9PLEO</name>
<dbReference type="InterPro" id="IPR005062">
    <property type="entry name" value="SAC3/GANP/THP3_conserved"/>
</dbReference>
<evidence type="ECO:0000313" key="3">
    <source>
        <dbReference type="EMBL" id="KAF2261080.1"/>
    </source>
</evidence>
<dbReference type="PANTHER" id="PTHR12436">
    <property type="entry name" value="80 KDA MCM3-ASSOCIATED PROTEIN"/>
    <property type="match status" value="1"/>
</dbReference>
<dbReference type="Gene3D" id="1.25.40.990">
    <property type="match status" value="1"/>
</dbReference>
<feature type="region of interest" description="Disordered" evidence="1">
    <location>
        <begin position="1120"/>
        <end position="1219"/>
    </location>
</feature>
<proteinExistence type="predicted"/>
<feature type="region of interest" description="Disordered" evidence="1">
    <location>
        <begin position="772"/>
        <end position="898"/>
    </location>
</feature>
<feature type="compositionally biased region" description="Low complexity" evidence="1">
    <location>
        <begin position="1198"/>
        <end position="1219"/>
    </location>
</feature>
<feature type="compositionally biased region" description="Polar residues" evidence="1">
    <location>
        <begin position="60"/>
        <end position="73"/>
    </location>
</feature>
<feature type="compositionally biased region" description="Polar residues" evidence="1">
    <location>
        <begin position="1329"/>
        <end position="1345"/>
    </location>
</feature>
<evidence type="ECO:0000256" key="1">
    <source>
        <dbReference type="SAM" id="MobiDB-lite"/>
    </source>
</evidence>
<dbReference type="Pfam" id="PF03399">
    <property type="entry name" value="SAC3_GANP"/>
    <property type="match status" value="1"/>
</dbReference>
<sequence length="1412" mass="158376">MTGRSQREGGRGGPKPRGVYAPPRGQQSGRSISDDDRPKPFSRRTQRGGSDFSVRGASPSPGSRNDTRTSSARQSHRGPNGKVPAQDDYQARLDMLNKDRPRLKQQFIAQRMMNPDGQMRIEDSVRLQAICTDMCPEHERVRRIVQNDVKLPEYTAETAHGPRYLRVPDESRMVKAHQRSSAGRDVELPSDLRTPPTCQKTLHYMFSRLDNEPMGFLYGWLWDRTRAVRKDLTTQFVGTPENVGIRLNCFEQCARFHLITLHHMSNTTADDYNRQQDVEQFSHTLISLRQEYDDNKRNRKIFSPNEPEFWAYMIINSILADGSHIENKIRGLADNVQRNPRVQTAVQIFRAGIAIMNRPRSFLVAHQNWAEFWKLVASPAVSYLMACAAEMSFNDIRHVIMDTIYRAYRQKSQGRSITIQDWTMSDLVSTLGFDSANQVRTFCHQYGFSFGVTAEGLEFLDLTSAPTHGKGLRKPADAPEQTFSWTIVEAKRFDRSFSAVIRGMSVKEARIKGMVVERGLNTKVEPEPEDETLFVPEVLTSQSPDTGLNPFAEPFNPAAPTPGQPNRISAPNGYVNPFTSAEATPNGFTNPFKQVESVSATPNGLTPGSGLNNPLLAQPNSFASASSAKTPSIFKFSSSQSPFNNNVNGLATPNSKFDLSSTMSNDTSSAQSPAGQGIFTTTSPATGQTVQPGLFDATKKAVRFAPLPDANGVSSSSSGGSIFTPTPIALVSSSPTQPVFPASKPVSTFQQVAVTSPFLTLPGQPTFLSRQPFPSLSVSTSQPFQSSQEEKERKLYEEQQRRVQEENQRYEEQQRAQEEKKRHEEEQRRAQEEERRRRGEEQRRAQEAERHRKKEEQRLAAEAQRQAEEAKQARLQQQAEEEKRRAQETQRRQQERDSAYDHLATDLFLNSEQALLKQLLEHVCGNLILEVREDLKHEKAEEDAERFRQWRAHKLAYKALFRWRKKCYDKRLTTHARNRRRWLKEHAAELAALDAQQDADIMVQASSSKKDAELNGVIKAKPFHASGTFKKPSTPASAHSVLKSTKASRITKSSAPRAPGAKSNTKSNAESNTSSLNSPKPTPFEEKMAKSTPYKNPNPPIDRTMTDWFKLRAMGIDPAKHRKRSLDSISDDEDEVDRASESKRRRKSSTPSSRVSLPVTLPQITTGSDPVARVEAVKQSILNRVSRSSGRESRNKRPSPSSSFGSISSPASNAGSTTTSTAALIERARALLAKPTVKSSIVEAHHDFSRSVPDLLFGRSSTGASSFRKSTEQQRPAYWSRNSRFIPRHLYGQGGEIAAAYARDHPHFPNALARPYASTLPSVEPLELSSPTPMQQSYVPESNCSAEEVQYQGSEESSEDEELEDYEEGDDIRDQDYQDDENLEDYDEDEMEFEQYAQKPGGTQDDAIELSD</sequence>
<feature type="region of interest" description="Disordered" evidence="1">
    <location>
        <begin position="1323"/>
        <end position="1384"/>
    </location>
</feature>
<feature type="compositionally biased region" description="Polar residues" evidence="1">
    <location>
        <begin position="772"/>
        <end position="787"/>
    </location>
</feature>
<accession>A0A9P4K412</accession>
<feature type="compositionally biased region" description="Polar residues" evidence="1">
    <location>
        <begin position="1062"/>
        <end position="1079"/>
    </location>
</feature>
<dbReference type="EMBL" id="ML986666">
    <property type="protein sequence ID" value="KAF2261080.1"/>
    <property type="molecule type" value="Genomic_DNA"/>
</dbReference>
<feature type="region of interest" description="Disordered" evidence="1">
    <location>
        <begin position="658"/>
        <end position="687"/>
    </location>
</feature>